<dbReference type="HOGENOM" id="CLU_735552_0_0_6"/>
<evidence type="ECO:0000313" key="1">
    <source>
        <dbReference type="EMBL" id="BAP55832.1"/>
    </source>
</evidence>
<protein>
    <submittedName>
        <fullName evidence="1">Protein involved in sulfur oxidation DsrS</fullName>
    </submittedName>
</protein>
<dbReference type="KEGG" id="tig:THII_1535"/>
<accession>A0A090AJV5</accession>
<dbReference type="AlphaFoldDB" id="A0A090AJV5"/>
<proteinExistence type="predicted"/>
<gene>
    <name evidence="1" type="ORF">THII_1535</name>
</gene>
<reference evidence="1 2" key="1">
    <citation type="journal article" date="2014" name="ISME J.">
        <title>Ecophysiology of Thioploca ingrica as revealed by the complete genome sequence supplemented with proteomic evidence.</title>
        <authorList>
            <person name="Kojima H."/>
            <person name="Ogura Y."/>
            <person name="Yamamoto N."/>
            <person name="Togashi T."/>
            <person name="Mori H."/>
            <person name="Watanabe T."/>
            <person name="Nemoto F."/>
            <person name="Kurokawa K."/>
            <person name="Hayashi T."/>
            <person name="Fukui M."/>
        </authorList>
    </citation>
    <scope>NUCLEOTIDE SEQUENCE [LARGE SCALE GENOMIC DNA]</scope>
</reference>
<dbReference type="EMBL" id="AP014633">
    <property type="protein sequence ID" value="BAP55832.1"/>
    <property type="molecule type" value="Genomic_DNA"/>
</dbReference>
<name>A0A090AJV5_9GAMM</name>
<dbReference type="Proteomes" id="UP000031623">
    <property type="component" value="Chromosome"/>
</dbReference>
<keyword evidence="2" id="KW-1185">Reference proteome</keyword>
<dbReference type="OrthoDB" id="9770072at2"/>
<evidence type="ECO:0000313" key="2">
    <source>
        <dbReference type="Proteomes" id="UP000031623"/>
    </source>
</evidence>
<organism evidence="1 2">
    <name type="scientific">Thioploca ingrica</name>
    <dbReference type="NCBI Taxonomy" id="40754"/>
    <lineage>
        <taxon>Bacteria</taxon>
        <taxon>Pseudomonadati</taxon>
        <taxon>Pseudomonadota</taxon>
        <taxon>Gammaproteobacteria</taxon>
        <taxon>Thiotrichales</taxon>
        <taxon>Thiotrichaceae</taxon>
        <taxon>Thioploca</taxon>
    </lineage>
</organism>
<sequence>MEQLTPEDNLRLNVLLANQIQAIRIDEAKMVVYGLSAKGDAKVQLHPNCRDEIYLRYVRELISGQILGSPGGYPTYLKRWNRMGQAKSDNLAQLLLLGEPEAVVAVVHAPGLTPELARRAWWALPNSDNARSLLTHSQIAHSEFGQILAHYLVEYLPFEEEAYLIIESVRLVLQPNLIDEVTRQTLWKKGRSKNAYLVGFLWAQPDNLPNLVAARADTSQIKATLAPLVVKENQLAIQLVKVTSSTGQSFLATSEQVLRKPVNQEVVNILFEVMANYFARIRPQSYDDEMNILSLIERAHHGCDTCLDTTSIEQREILALMPKLRETITAMLILSGLGYSILRPIFSHTTAVGSLMRKKLAPVIDPILEQIAILQRHSE</sequence>